<dbReference type="Pfam" id="PF10099">
    <property type="entry name" value="RskA_C"/>
    <property type="match status" value="1"/>
</dbReference>
<dbReference type="AlphaFoldDB" id="A0A7H0G0D8"/>
<keyword evidence="2" id="KW-0812">Transmembrane</keyword>
<evidence type="ECO:0000256" key="2">
    <source>
        <dbReference type="SAM" id="Phobius"/>
    </source>
</evidence>
<proteinExistence type="predicted"/>
<dbReference type="PANTHER" id="PTHR37461:SF1">
    <property type="entry name" value="ANTI-SIGMA-K FACTOR RSKA"/>
    <property type="match status" value="1"/>
</dbReference>
<protein>
    <submittedName>
        <fullName evidence="4">Anti-sigma factor</fullName>
    </submittedName>
</protein>
<evidence type="ECO:0000256" key="1">
    <source>
        <dbReference type="SAM" id="MobiDB-lite"/>
    </source>
</evidence>
<reference evidence="4 5" key="1">
    <citation type="submission" date="2020-08" db="EMBL/GenBank/DDBJ databases">
        <title>Lysobacter sp. II4 sp. nov., isolated from soil.</title>
        <authorList>
            <person name="Woo C.Y."/>
            <person name="Kim J."/>
        </authorList>
    </citation>
    <scope>NUCLEOTIDE SEQUENCE [LARGE SCALE GENOMIC DNA]</scope>
    <source>
        <strain evidence="4 5">II4</strain>
    </source>
</reference>
<keyword evidence="2" id="KW-1133">Transmembrane helix</keyword>
<feature type="domain" description="Anti-sigma K factor RskA C-terminal" evidence="3">
    <location>
        <begin position="105"/>
        <end position="247"/>
    </location>
</feature>
<gene>
    <name evidence="4" type="ORF">H8B22_05975</name>
</gene>
<dbReference type="GO" id="GO:0005886">
    <property type="term" value="C:plasma membrane"/>
    <property type="evidence" value="ECO:0007669"/>
    <property type="project" value="InterPro"/>
</dbReference>
<dbReference type="GO" id="GO:0006417">
    <property type="term" value="P:regulation of translation"/>
    <property type="evidence" value="ECO:0007669"/>
    <property type="project" value="TreeGrafter"/>
</dbReference>
<organism evidence="4 5">
    <name type="scientific">Agrilutibacter terrestris</name>
    <dbReference type="NCBI Taxonomy" id="2865112"/>
    <lineage>
        <taxon>Bacteria</taxon>
        <taxon>Pseudomonadati</taxon>
        <taxon>Pseudomonadota</taxon>
        <taxon>Gammaproteobacteria</taxon>
        <taxon>Lysobacterales</taxon>
        <taxon>Lysobacteraceae</taxon>
        <taxon>Agrilutibacter</taxon>
    </lineage>
</organism>
<feature type="region of interest" description="Disordered" evidence="1">
    <location>
        <begin position="1"/>
        <end position="20"/>
    </location>
</feature>
<dbReference type="InterPro" id="IPR051474">
    <property type="entry name" value="Anti-sigma-K/W_factor"/>
</dbReference>
<dbReference type="Proteomes" id="UP000516018">
    <property type="component" value="Chromosome"/>
</dbReference>
<evidence type="ECO:0000259" key="3">
    <source>
        <dbReference type="Pfam" id="PF10099"/>
    </source>
</evidence>
<sequence>MNLPNERFDEESPRPPGDEVEAGEYVLGVLDARERGQAQARITSDPHFAHWVDRWEAHFAPWLLRVDAVAPSLSVWPRIRARLGWSSERAMPVRAWDRVGFWRAAAGLAVAAGIGATVFGLRTRLPAPSLPPPVAVQPPGEEQAARPVTVLARGDGSTGWIATLDAARGKVLMVPVPVPADATGRVNELWIIPAGGAPISLGFVSNEKAHTIQIPAAARAAVAVGATFAVTLEPEAGIPHAAPTGPVVAQGGIRQI</sequence>
<dbReference type="PANTHER" id="PTHR37461">
    <property type="entry name" value="ANTI-SIGMA-K FACTOR RSKA"/>
    <property type="match status" value="1"/>
</dbReference>
<feature type="compositionally biased region" description="Basic and acidic residues" evidence="1">
    <location>
        <begin position="1"/>
        <end position="17"/>
    </location>
</feature>
<dbReference type="InterPro" id="IPR018764">
    <property type="entry name" value="RskA_C"/>
</dbReference>
<name>A0A7H0G0D8_9GAMM</name>
<dbReference type="GO" id="GO:0016989">
    <property type="term" value="F:sigma factor antagonist activity"/>
    <property type="evidence" value="ECO:0007669"/>
    <property type="project" value="TreeGrafter"/>
</dbReference>
<keyword evidence="5" id="KW-1185">Reference proteome</keyword>
<dbReference type="KEGG" id="lsx:H8B22_05975"/>
<keyword evidence="2" id="KW-0472">Membrane</keyword>
<evidence type="ECO:0000313" key="4">
    <source>
        <dbReference type="EMBL" id="QNP41754.1"/>
    </source>
</evidence>
<dbReference type="RefSeq" id="WP_187713190.1">
    <property type="nucleotide sequence ID" value="NZ_CP060820.1"/>
</dbReference>
<evidence type="ECO:0000313" key="5">
    <source>
        <dbReference type="Proteomes" id="UP000516018"/>
    </source>
</evidence>
<dbReference type="EMBL" id="CP060820">
    <property type="protein sequence ID" value="QNP41754.1"/>
    <property type="molecule type" value="Genomic_DNA"/>
</dbReference>
<feature type="transmembrane region" description="Helical" evidence="2">
    <location>
        <begin position="101"/>
        <end position="121"/>
    </location>
</feature>
<accession>A0A7H0G0D8</accession>